<keyword evidence="5" id="KW-1185">Reference proteome</keyword>
<dbReference type="PROSITE" id="PS50005">
    <property type="entry name" value="TPR"/>
    <property type="match status" value="2"/>
</dbReference>
<gene>
    <name evidence="4" type="ORF">C6Y53_00990</name>
</gene>
<dbReference type="PANTHER" id="PTHR44858">
    <property type="entry name" value="TETRATRICOPEPTIDE REPEAT PROTEIN 6"/>
    <property type="match status" value="1"/>
</dbReference>
<organism evidence="4 5">
    <name type="scientific">Pukyongiella litopenaei</name>
    <dbReference type="NCBI Taxonomy" id="2605946"/>
    <lineage>
        <taxon>Bacteria</taxon>
        <taxon>Pseudomonadati</taxon>
        <taxon>Pseudomonadota</taxon>
        <taxon>Alphaproteobacteria</taxon>
        <taxon>Rhodobacterales</taxon>
        <taxon>Paracoccaceae</taxon>
        <taxon>Pukyongiella</taxon>
    </lineage>
</organism>
<proteinExistence type="predicted"/>
<dbReference type="Proteomes" id="UP000237655">
    <property type="component" value="Chromosome"/>
</dbReference>
<evidence type="ECO:0000256" key="2">
    <source>
        <dbReference type="ARBA" id="ARBA00022803"/>
    </source>
</evidence>
<dbReference type="SUPFAM" id="SSF48452">
    <property type="entry name" value="TPR-like"/>
    <property type="match status" value="1"/>
</dbReference>
<dbReference type="SMART" id="SM00028">
    <property type="entry name" value="TPR"/>
    <property type="match status" value="3"/>
</dbReference>
<feature type="repeat" description="TPR" evidence="3">
    <location>
        <begin position="107"/>
        <end position="140"/>
    </location>
</feature>
<evidence type="ECO:0000313" key="4">
    <source>
        <dbReference type="EMBL" id="AVO36422.1"/>
    </source>
</evidence>
<dbReference type="RefSeq" id="WP_106470737.1">
    <property type="nucleotide sequence ID" value="NZ_CP027665.1"/>
</dbReference>
<dbReference type="Gene3D" id="1.25.40.10">
    <property type="entry name" value="Tetratricopeptide repeat domain"/>
    <property type="match status" value="1"/>
</dbReference>
<dbReference type="PANTHER" id="PTHR44858:SF1">
    <property type="entry name" value="UDP-N-ACETYLGLUCOSAMINE--PEPTIDE N-ACETYLGLUCOSAMINYLTRANSFERASE SPINDLY-RELATED"/>
    <property type="match status" value="1"/>
</dbReference>
<accession>A0A2S0MKN9</accession>
<dbReference type="InterPro" id="IPR011990">
    <property type="entry name" value="TPR-like_helical_dom_sf"/>
</dbReference>
<reference evidence="5" key="1">
    <citation type="submission" date="2018-03" db="EMBL/GenBank/DDBJ databases">
        <title>Genomic analysis of the strain SH-1 isolated from shrimp intestine.</title>
        <authorList>
            <person name="Kim Y.-S."/>
            <person name="Kim S.-E."/>
            <person name="Kim K.-H."/>
        </authorList>
    </citation>
    <scope>NUCLEOTIDE SEQUENCE [LARGE SCALE GENOMIC DNA]</scope>
    <source>
        <strain evidence="5">SH-1</strain>
    </source>
</reference>
<evidence type="ECO:0000256" key="3">
    <source>
        <dbReference type="PROSITE-ProRule" id="PRU00339"/>
    </source>
</evidence>
<dbReference type="EMBL" id="CP027665">
    <property type="protein sequence ID" value="AVO36422.1"/>
    <property type="molecule type" value="Genomic_DNA"/>
</dbReference>
<keyword evidence="1" id="KW-0677">Repeat</keyword>
<feature type="repeat" description="TPR" evidence="3">
    <location>
        <begin position="141"/>
        <end position="174"/>
    </location>
</feature>
<sequence>MSVAHSDLKPIVAAIVAIVMFSIPLQGGLSAQQGPSGDQAALLAELAGADAAAAARIERQLQALWDQSGSAAMDLLLKRGRDALEADDTASAIEHLTALTDHAPGFAEGWHTRASAYFEAGLIGPALADLERALALNPSNYDAIYGLGAVFEYLGDTESAWEAYSRARAIHPHHEDVAEALERLRPQVKGKTL</sequence>
<protein>
    <submittedName>
        <fullName evidence="4">Uncharacterized protein</fullName>
    </submittedName>
</protein>
<dbReference type="InterPro" id="IPR050498">
    <property type="entry name" value="Ycf3"/>
</dbReference>
<dbReference type="InterPro" id="IPR019734">
    <property type="entry name" value="TPR_rpt"/>
</dbReference>
<dbReference type="AlphaFoldDB" id="A0A2S0MKN9"/>
<keyword evidence="2 3" id="KW-0802">TPR repeat</keyword>
<name>A0A2S0MKN9_9RHOB</name>
<dbReference type="KEGG" id="thas:C6Y53_00990"/>
<evidence type="ECO:0000256" key="1">
    <source>
        <dbReference type="ARBA" id="ARBA00022737"/>
    </source>
</evidence>
<evidence type="ECO:0000313" key="5">
    <source>
        <dbReference type="Proteomes" id="UP000237655"/>
    </source>
</evidence>